<evidence type="ECO:0000313" key="1">
    <source>
        <dbReference type="EMBL" id="KAB7505447.1"/>
    </source>
</evidence>
<evidence type="ECO:0000313" key="2">
    <source>
        <dbReference type="Proteomes" id="UP000326759"/>
    </source>
</evidence>
<dbReference type="PANTHER" id="PTHR21541:SF3">
    <property type="entry name" value="STRUCTURE-SPECIFIC ENDONUCLEASE SUBUNIT SLX4"/>
    <property type="match status" value="1"/>
</dbReference>
<dbReference type="Proteomes" id="UP000326759">
    <property type="component" value="Unassembled WGS sequence"/>
</dbReference>
<comment type="caution">
    <text evidence="1">The sequence shown here is derived from an EMBL/GenBank/DDBJ whole genome shotgun (WGS) entry which is preliminary data.</text>
</comment>
<protein>
    <recommendedName>
        <fullName evidence="3">UBZ4-type domain-containing protein</fullName>
    </recommendedName>
</protein>
<gene>
    <name evidence="1" type="ORF">Anas_05950</name>
</gene>
<keyword evidence="2" id="KW-1185">Reference proteome</keyword>
<accession>A0A5N5TGS1</accession>
<dbReference type="EMBL" id="SEYY01001230">
    <property type="protein sequence ID" value="KAB7505447.1"/>
    <property type="molecule type" value="Genomic_DNA"/>
</dbReference>
<name>A0A5N5TGS1_9CRUS</name>
<sequence>LITKALLPPKGEEPTIADKLREKMMAHKNRVSPGLMGKALLSEDTSDENDFENYSSIVTVINSIFIVMKSKKKVETKQKGISLLDQTANDFEDDKVLFRYPKNSVDETQVSDSKLKSRGRPKKSSKTISKIITNVSSGSKSVVNITDLENELSQDVQAVSPVSGQDVKSGSLEDLSELEKSICSESEKLCPSCKHIVLIDEYPNHVSKCLQKFSYTKDKSSSRENISRNLPCPVCLKVFTSTSEKQNHVKMCGFSHGLTPQQLIEANKLQAKQEEERLALGLPSPQVVQSSKDIRKVGLRNQDIY</sequence>
<dbReference type="OrthoDB" id="1931232at2759"/>
<evidence type="ECO:0008006" key="3">
    <source>
        <dbReference type="Google" id="ProtNLM"/>
    </source>
</evidence>
<dbReference type="AlphaFoldDB" id="A0A5N5TGS1"/>
<proteinExistence type="predicted"/>
<reference evidence="1 2" key="1">
    <citation type="journal article" date="2019" name="PLoS Biol.">
        <title>Sex chromosomes control vertical transmission of feminizing Wolbachia symbionts in an isopod.</title>
        <authorList>
            <person name="Becking T."/>
            <person name="Chebbi M.A."/>
            <person name="Giraud I."/>
            <person name="Moumen B."/>
            <person name="Laverre T."/>
            <person name="Caubet Y."/>
            <person name="Peccoud J."/>
            <person name="Gilbert C."/>
            <person name="Cordaux R."/>
        </authorList>
    </citation>
    <scope>NUCLEOTIDE SEQUENCE [LARGE SCALE GENOMIC DNA]</scope>
    <source>
        <strain evidence="1">ANa2</strain>
        <tissue evidence="1">Whole body excluding digestive tract and cuticle</tissue>
    </source>
</reference>
<dbReference type="GO" id="GO:0000712">
    <property type="term" value="P:resolution of meiotic recombination intermediates"/>
    <property type="evidence" value="ECO:0007669"/>
    <property type="project" value="TreeGrafter"/>
</dbReference>
<dbReference type="PANTHER" id="PTHR21541">
    <property type="entry name" value="BTB POZ DOMAIN CONTAINING 12"/>
    <property type="match status" value="1"/>
</dbReference>
<feature type="non-terminal residue" evidence="1">
    <location>
        <position position="1"/>
    </location>
</feature>
<organism evidence="1 2">
    <name type="scientific">Armadillidium nasatum</name>
    <dbReference type="NCBI Taxonomy" id="96803"/>
    <lineage>
        <taxon>Eukaryota</taxon>
        <taxon>Metazoa</taxon>
        <taxon>Ecdysozoa</taxon>
        <taxon>Arthropoda</taxon>
        <taxon>Crustacea</taxon>
        <taxon>Multicrustacea</taxon>
        <taxon>Malacostraca</taxon>
        <taxon>Eumalacostraca</taxon>
        <taxon>Peracarida</taxon>
        <taxon>Isopoda</taxon>
        <taxon>Oniscidea</taxon>
        <taxon>Crinocheta</taxon>
        <taxon>Armadillidiidae</taxon>
        <taxon>Armadillidium</taxon>
    </lineage>
</organism>
<dbReference type="GO" id="GO:0033557">
    <property type="term" value="C:Slx1-Slx4 complex"/>
    <property type="evidence" value="ECO:0007669"/>
    <property type="project" value="TreeGrafter"/>
</dbReference>